<feature type="region of interest" description="Disordered" evidence="1">
    <location>
        <begin position="27"/>
        <end position="47"/>
    </location>
</feature>
<proteinExistence type="predicted"/>
<dbReference type="EMBL" id="CADEAL010002175">
    <property type="protein sequence ID" value="CAB1438525.1"/>
    <property type="molecule type" value="Genomic_DNA"/>
</dbReference>
<gene>
    <name evidence="2" type="ORF">PLEPLA_LOCUS26436</name>
</gene>
<name>A0A9N7YSV2_PLEPL</name>
<dbReference type="Proteomes" id="UP001153269">
    <property type="component" value="Unassembled WGS sequence"/>
</dbReference>
<feature type="non-terminal residue" evidence="2">
    <location>
        <position position="1"/>
    </location>
</feature>
<keyword evidence="3" id="KW-1185">Reference proteome</keyword>
<feature type="compositionally biased region" description="Basic and acidic residues" evidence="1">
    <location>
        <begin position="118"/>
        <end position="146"/>
    </location>
</feature>
<sequence>FSILPEDTSACRWDRLGIELPTFRLEDDHSTLSPQPPFTSPHKPASLPRSHVAYNFSQRHFTRKFRPHSSLIGQEPESVAETPGSIGSGRRQSEARRGFAAGRQRVPDRKLLTSGGADFHHEEPEVPAEEARSDHHTLPDNNRADRGLVPTVAPLRPFRHLPLRWRMIQLFAL</sequence>
<reference evidence="2" key="1">
    <citation type="submission" date="2020-03" db="EMBL/GenBank/DDBJ databases">
        <authorList>
            <person name="Weist P."/>
        </authorList>
    </citation>
    <scope>NUCLEOTIDE SEQUENCE</scope>
</reference>
<comment type="caution">
    <text evidence="2">The sequence shown here is derived from an EMBL/GenBank/DDBJ whole genome shotgun (WGS) entry which is preliminary data.</text>
</comment>
<organism evidence="2 3">
    <name type="scientific">Pleuronectes platessa</name>
    <name type="common">European plaice</name>
    <dbReference type="NCBI Taxonomy" id="8262"/>
    <lineage>
        <taxon>Eukaryota</taxon>
        <taxon>Metazoa</taxon>
        <taxon>Chordata</taxon>
        <taxon>Craniata</taxon>
        <taxon>Vertebrata</taxon>
        <taxon>Euteleostomi</taxon>
        <taxon>Actinopterygii</taxon>
        <taxon>Neopterygii</taxon>
        <taxon>Teleostei</taxon>
        <taxon>Neoteleostei</taxon>
        <taxon>Acanthomorphata</taxon>
        <taxon>Carangaria</taxon>
        <taxon>Pleuronectiformes</taxon>
        <taxon>Pleuronectoidei</taxon>
        <taxon>Pleuronectidae</taxon>
        <taxon>Pleuronectes</taxon>
    </lineage>
</organism>
<dbReference type="AlphaFoldDB" id="A0A9N7YSV2"/>
<accession>A0A9N7YSV2</accession>
<evidence type="ECO:0000256" key="1">
    <source>
        <dbReference type="SAM" id="MobiDB-lite"/>
    </source>
</evidence>
<evidence type="ECO:0000313" key="3">
    <source>
        <dbReference type="Proteomes" id="UP001153269"/>
    </source>
</evidence>
<protein>
    <submittedName>
        <fullName evidence="2">Uncharacterized protein</fullName>
    </submittedName>
</protein>
<evidence type="ECO:0000313" key="2">
    <source>
        <dbReference type="EMBL" id="CAB1438525.1"/>
    </source>
</evidence>
<feature type="region of interest" description="Disordered" evidence="1">
    <location>
        <begin position="70"/>
        <end position="148"/>
    </location>
</feature>